<gene>
    <name evidence="3" type="ORF">PPNO1_LOCUS4098</name>
</gene>
<proteinExistence type="predicted"/>
<evidence type="ECO:0000313" key="4">
    <source>
        <dbReference type="Proteomes" id="UP000838763"/>
    </source>
</evidence>
<keyword evidence="4" id="KW-1185">Reference proteome</keyword>
<feature type="domain" description="Zn(2)-C6 fungal-type" evidence="2">
    <location>
        <begin position="24"/>
        <end position="58"/>
    </location>
</feature>
<comment type="caution">
    <text evidence="3">The sequence shown here is derived from an EMBL/GenBank/DDBJ whole genome shotgun (WGS) entry which is preliminary data.</text>
</comment>
<dbReference type="GO" id="GO:0000981">
    <property type="term" value="F:DNA-binding transcription factor activity, RNA polymerase II-specific"/>
    <property type="evidence" value="ECO:0007669"/>
    <property type="project" value="InterPro"/>
</dbReference>
<protein>
    <recommendedName>
        <fullName evidence="2">Zn(2)-C6 fungal-type domain-containing protein</fullName>
    </recommendedName>
</protein>
<dbReference type="InterPro" id="IPR001138">
    <property type="entry name" value="Zn2Cys6_DnaBD"/>
</dbReference>
<evidence type="ECO:0000256" key="1">
    <source>
        <dbReference type="ARBA" id="ARBA00023242"/>
    </source>
</evidence>
<dbReference type="GO" id="GO:0008270">
    <property type="term" value="F:zinc ion binding"/>
    <property type="evidence" value="ECO:0007669"/>
    <property type="project" value="InterPro"/>
</dbReference>
<dbReference type="EMBL" id="CALLCH030000011">
    <property type="protein sequence ID" value="CAI4214369.1"/>
    <property type="molecule type" value="Genomic_DNA"/>
</dbReference>
<dbReference type="Proteomes" id="UP000838763">
    <property type="component" value="Unassembled WGS sequence"/>
</dbReference>
<name>A0A9P1MAF3_9PEZI</name>
<evidence type="ECO:0000259" key="2">
    <source>
        <dbReference type="PROSITE" id="PS50048"/>
    </source>
</evidence>
<dbReference type="PROSITE" id="PS50048">
    <property type="entry name" value="ZN2_CY6_FUNGAL_2"/>
    <property type="match status" value="1"/>
</dbReference>
<dbReference type="SUPFAM" id="SSF57701">
    <property type="entry name" value="Zn2/Cys6 DNA-binding domain"/>
    <property type="match status" value="1"/>
</dbReference>
<dbReference type="CDD" id="cd00067">
    <property type="entry name" value="GAL4"/>
    <property type="match status" value="1"/>
</dbReference>
<dbReference type="AlphaFoldDB" id="A0A9P1MAF3"/>
<organism evidence="3 4">
    <name type="scientific">Parascedosporium putredinis</name>
    <dbReference type="NCBI Taxonomy" id="1442378"/>
    <lineage>
        <taxon>Eukaryota</taxon>
        <taxon>Fungi</taxon>
        <taxon>Dikarya</taxon>
        <taxon>Ascomycota</taxon>
        <taxon>Pezizomycotina</taxon>
        <taxon>Sordariomycetes</taxon>
        <taxon>Hypocreomycetidae</taxon>
        <taxon>Microascales</taxon>
        <taxon>Microascaceae</taxon>
        <taxon>Parascedosporium</taxon>
    </lineage>
</organism>
<keyword evidence="1" id="KW-0539">Nucleus</keyword>
<evidence type="ECO:0000313" key="3">
    <source>
        <dbReference type="EMBL" id="CAI4214369.1"/>
    </source>
</evidence>
<reference evidence="3" key="1">
    <citation type="submission" date="2022-11" db="EMBL/GenBank/DDBJ databases">
        <authorList>
            <person name="Scott C."/>
            <person name="Bruce N."/>
        </authorList>
    </citation>
    <scope>NUCLEOTIDE SEQUENCE</scope>
</reference>
<dbReference type="InterPro" id="IPR036864">
    <property type="entry name" value="Zn2-C6_fun-type_DNA-bd_sf"/>
</dbReference>
<dbReference type="OrthoDB" id="408631at2759"/>
<accession>A0A9P1MAF3</accession>
<dbReference type="Gene3D" id="4.10.240.10">
    <property type="entry name" value="Zn(2)-C6 fungal-type DNA-binding domain"/>
    <property type="match status" value="1"/>
</dbReference>
<sequence>MADRSEPERTGGVGAPTRQLNYLKCIQCRVDKQKCEPKEREWPEKCKRCISKDLECSENMSAEDQRARVQLMEEDTSLPPRVDPLLEQFAELEMETAEKDLRALQLPPSYLDHLQPALDKARSSQIEERDFIILTSVKIIQASPPHSITLALLTFIELLPYLEEKLSTDTSDLYDSLVFLLAKANDAATPGASMARFIRKVLLLRYPEKFNATAAEPSVRTPTLDGQGNYGLAVDRFLCRPDLHVFLESQPPTAVISEREIWDMIENLPTCQDLHTQDALGRTALHIACARNFDGAARALLSSALQRLA</sequence>